<keyword evidence="2" id="KW-1185">Reference proteome</keyword>
<dbReference type="EMBL" id="BMAO01009728">
    <property type="protein sequence ID" value="GFR32946.1"/>
    <property type="molecule type" value="Genomic_DNA"/>
</dbReference>
<gene>
    <name evidence="1" type="ORF">TNCT_469871</name>
</gene>
<comment type="caution">
    <text evidence="1">The sequence shown here is derived from an EMBL/GenBank/DDBJ whole genome shotgun (WGS) entry which is preliminary data.</text>
</comment>
<dbReference type="AlphaFoldDB" id="A0A8X6K5W0"/>
<evidence type="ECO:0000313" key="1">
    <source>
        <dbReference type="EMBL" id="GFR32946.1"/>
    </source>
</evidence>
<accession>A0A8X6K5W0</accession>
<name>A0A8X6K5W0_TRICU</name>
<dbReference type="Proteomes" id="UP000887116">
    <property type="component" value="Unassembled WGS sequence"/>
</dbReference>
<proteinExistence type="predicted"/>
<sequence length="72" mass="8020">MEMIVPESLQHSTRLLVCRAHDKDELHSSIEKPAFGGDSMTLELYLTAFGLSNRMMNPVLIGIIANYTLTVV</sequence>
<evidence type="ECO:0000313" key="2">
    <source>
        <dbReference type="Proteomes" id="UP000887116"/>
    </source>
</evidence>
<organism evidence="1 2">
    <name type="scientific">Trichonephila clavata</name>
    <name type="common">Joro spider</name>
    <name type="synonym">Nephila clavata</name>
    <dbReference type="NCBI Taxonomy" id="2740835"/>
    <lineage>
        <taxon>Eukaryota</taxon>
        <taxon>Metazoa</taxon>
        <taxon>Ecdysozoa</taxon>
        <taxon>Arthropoda</taxon>
        <taxon>Chelicerata</taxon>
        <taxon>Arachnida</taxon>
        <taxon>Araneae</taxon>
        <taxon>Araneomorphae</taxon>
        <taxon>Entelegynae</taxon>
        <taxon>Araneoidea</taxon>
        <taxon>Nephilidae</taxon>
        <taxon>Trichonephila</taxon>
    </lineage>
</organism>
<reference evidence="1" key="1">
    <citation type="submission" date="2020-07" db="EMBL/GenBank/DDBJ databases">
        <title>Multicomponent nature underlies the extraordinary mechanical properties of spider dragline silk.</title>
        <authorList>
            <person name="Kono N."/>
            <person name="Nakamura H."/>
            <person name="Mori M."/>
            <person name="Yoshida Y."/>
            <person name="Ohtoshi R."/>
            <person name="Malay A.D."/>
            <person name="Moran D.A.P."/>
            <person name="Tomita M."/>
            <person name="Numata K."/>
            <person name="Arakawa K."/>
        </authorList>
    </citation>
    <scope>NUCLEOTIDE SEQUENCE</scope>
</reference>
<protein>
    <submittedName>
        <fullName evidence="1">Uncharacterized protein</fullName>
    </submittedName>
</protein>